<accession>A0A2A2I672</accession>
<dbReference type="InterPro" id="IPR013976">
    <property type="entry name" value="HDOD"/>
</dbReference>
<sequence length="345" mass="38776">MWRVLRWFKREQPSAPPTRSHLLNTAHETPAGDDTQLPLRRLEASLFCWLLDTPPHKLRHEDPNEPEVRQEIQRRLRQSGLTELPRKPSVLPRLMSALADERINRHDLTEILLADPSLTTQLLDVANSPFFKPGDQSIESVEHAVFMLGLDGIRNVASAAIMRPMMAARNSQEALFAQRTWRWGLACARSAELIANTHGGDGNGFFMVGLLPALSYITLRREVVHIAKGTGDRIAVTPALIRSLLKSWDWETTQKIAEAWHLPPQYHAWLLAAERPAPRTAHSPLNDGIILGTREVLRRANQLNLPEDTLQAALQLSESQFQSIRATLLTMLQSDRPGKPDTSSA</sequence>
<comment type="caution">
    <text evidence="3">The sequence shown here is derived from an EMBL/GenBank/DDBJ whole genome shotgun (WGS) entry which is preliminary data.</text>
</comment>
<dbReference type="EMBL" id="NMPM01000020">
    <property type="protein sequence ID" value="PAV26630.1"/>
    <property type="molecule type" value="Genomic_DNA"/>
</dbReference>
<dbReference type="PROSITE" id="PS51833">
    <property type="entry name" value="HDOD"/>
    <property type="match status" value="1"/>
</dbReference>
<dbReference type="Gene3D" id="1.10.3210.10">
    <property type="entry name" value="Hypothetical protein af1432"/>
    <property type="match status" value="1"/>
</dbReference>
<evidence type="ECO:0000259" key="2">
    <source>
        <dbReference type="PROSITE" id="PS51833"/>
    </source>
</evidence>
<feature type="domain" description="HDOD" evidence="2">
    <location>
        <begin position="84"/>
        <end position="276"/>
    </location>
</feature>
<organism evidence="3 4">
    <name type="scientific">Tamilnaduibacter salinus</name>
    <dbReference type="NCBI Taxonomy" id="1484056"/>
    <lineage>
        <taxon>Bacteria</taxon>
        <taxon>Pseudomonadati</taxon>
        <taxon>Pseudomonadota</taxon>
        <taxon>Gammaproteobacteria</taxon>
        <taxon>Pseudomonadales</taxon>
        <taxon>Marinobacteraceae</taxon>
        <taxon>Tamilnaduibacter</taxon>
    </lineage>
</organism>
<reference evidence="3 4" key="1">
    <citation type="submission" date="2017-07" db="EMBL/GenBank/DDBJ databases">
        <title>Tamlnaduibacter salinus (Mi-7) genome sequencing.</title>
        <authorList>
            <person name="Verma A."/>
            <person name="Krishnamurthi S."/>
        </authorList>
    </citation>
    <scope>NUCLEOTIDE SEQUENCE [LARGE SCALE GENOMIC DNA]</scope>
    <source>
        <strain evidence="3 4">Mi-7</strain>
    </source>
</reference>
<dbReference type="PANTHER" id="PTHR33525">
    <property type="match status" value="1"/>
</dbReference>
<keyword evidence="3" id="KW-0418">Kinase</keyword>
<protein>
    <submittedName>
        <fullName evidence="3">Histidine kinase</fullName>
    </submittedName>
</protein>
<gene>
    <name evidence="3" type="ORF">CF392_05335</name>
</gene>
<keyword evidence="3" id="KW-0808">Transferase</keyword>
<dbReference type="Proteomes" id="UP000218332">
    <property type="component" value="Unassembled WGS sequence"/>
</dbReference>
<dbReference type="AlphaFoldDB" id="A0A2A2I672"/>
<evidence type="ECO:0000256" key="1">
    <source>
        <dbReference type="SAM" id="MobiDB-lite"/>
    </source>
</evidence>
<name>A0A2A2I672_9GAMM</name>
<dbReference type="GO" id="GO:0016301">
    <property type="term" value="F:kinase activity"/>
    <property type="evidence" value="ECO:0007669"/>
    <property type="project" value="UniProtKB-KW"/>
</dbReference>
<evidence type="ECO:0000313" key="3">
    <source>
        <dbReference type="EMBL" id="PAV26630.1"/>
    </source>
</evidence>
<proteinExistence type="predicted"/>
<dbReference type="PANTHER" id="PTHR33525:SF6">
    <property type="entry name" value="HDOD DOMAIN-CONTAINING PROTEIN"/>
    <property type="match status" value="1"/>
</dbReference>
<dbReference type="SUPFAM" id="SSF109604">
    <property type="entry name" value="HD-domain/PDEase-like"/>
    <property type="match status" value="1"/>
</dbReference>
<evidence type="ECO:0000313" key="4">
    <source>
        <dbReference type="Proteomes" id="UP000218332"/>
    </source>
</evidence>
<dbReference type="InterPro" id="IPR052340">
    <property type="entry name" value="RNase_Y/CdgJ"/>
</dbReference>
<keyword evidence="4" id="KW-1185">Reference proteome</keyword>
<dbReference type="Pfam" id="PF08668">
    <property type="entry name" value="HDOD"/>
    <property type="match status" value="1"/>
</dbReference>
<feature type="region of interest" description="Disordered" evidence="1">
    <location>
        <begin position="13"/>
        <end position="34"/>
    </location>
</feature>